<dbReference type="AlphaFoldDB" id="A0A0D0A4U6"/>
<proteinExistence type="predicted"/>
<dbReference type="EMBL" id="KN833698">
    <property type="protein sequence ID" value="KIK27023.1"/>
    <property type="molecule type" value="Genomic_DNA"/>
</dbReference>
<feature type="compositionally biased region" description="Basic and acidic residues" evidence="1">
    <location>
        <begin position="94"/>
        <end position="108"/>
    </location>
</feature>
<dbReference type="Proteomes" id="UP000054018">
    <property type="component" value="Unassembled WGS sequence"/>
</dbReference>
<gene>
    <name evidence="2" type="ORF">PISMIDRAFT_8550</name>
</gene>
<keyword evidence="3" id="KW-1185">Reference proteome</keyword>
<evidence type="ECO:0000313" key="2">
    <source>
        <dbReference type="EMBL" id="KIK27023.1"/>
    </source>
</evidence>
<organism evidence="2 3">
    <name type="scientific">Pisolithus microcarpus 441</name>
    <dbReference type="NCBI Taxonomy" id="765257"/>
    <lineage>
        <taxon>Eukaryota</taxon>
        <taxon>Fungi</taxon>
        <taxon>Dikarya</taxon>
        <taxon>Basidiomycota</taxon>
        <taxon>Agaricomycotina</taxon>
        <taxon>Agaricomycetes</taxon>
        <taxon>Agaricomycetidae</taxon>
        <taxon>Boletales</taxon>
        <taxon>Sclerodermatineae</taxon>
        <taxon>Pisolithaceae</taxon>
        <taxon>Pisolithus</taxon>
    </lineage>
</organism>
<feature type="compositionally biased region" description="Polar residues" evidence="1">
    <location>
        <begin position="77"/>
        <end position="93"/>
    </location>
</feature>
<dbReference type="HOGENOM" id="CLU_2197978_0_0_1"/>
<reference evidence="3" key="2">
    <citation type="submission" date="2015-01" db="EMBL/GenBank/DDBJ databases">
        <title>Evolutionary Origins and Diversification of the Mycorrhizal Mutualists.</title>
        <authorList>
            <consortium name="DOE Joint Genome Institute"/>
            <consortium name="Mycorrhizal Genomics Consortium"/>
            <person name="Kohler A."/>
            <person name="Kuo A."/>
            <person name="Nagy L.G."/>
            <person name="Floudas D."/>
            <person name="Copeland A."/>
            <person name="Barry K.W."/>
            <person name="Cichocki N."/>
            <person name="Veneault-Fourrey C."/>
            <person name="LaButti K."/>
            <person name="Lindquist E.A."/>
            <person name="Lipzen A."/>
            <person name="Lundell T."/>
            <person name="Morin E."/>
            <person name="Murat C."/>
            <person name="Riley R."/>
            <person name="Ohm R."/>
            <person name="Sun H."/>
            <person name="Tunlid A."/>
            <person name="Henrissat B."/>
            <person name="Grigoriev I.V."/>
            <person name="Hibbett D.S."/>
            <person name="Martin F."/>
        </authorList>
    </citation>
    <scope>NUCLEOTIDE SEQUENCE [LARGE SCALE GENOMIC DNA]</scope>
    <source>
        <strain evidence="3">441</strain>
    </source>
</reference>
<dbReference type="OrthoDB" id="2693109at2759"/>
<name>A0A0D0A4U6_9AGAM</name>
<accession>A0A0D0A4U6</accession>
<protein>
    <submittedName>
        <fullName evidence="2">Uncharacterized protein</fullName>
    </submittedName>
</protein>
<reference evidence="2 3" key="1">
    <citation type="submission" date="2014-04" db="EMBL/GenBank/DDBJ databases">
        <authorList>
            <consortium name="DOE Joint Genome Institute"/>
            <person name="Kuo A."/>
            <person name="Kohler A."/>
            <person name="Costa M.D."/>
            <person name="Nagy L.G."/>
            <person name="Floudas D."/>
            <person name="Copeland A."/>
            <person name="Barry K.W."/>
            <person name="Cichocki N."/>
            <person name="Veneault-Fourrey C."/>
            <person name="LaButti K."/>
            <person name="Lindquist E.A."/>
            <person name="Lipzen A."/>
            <person name="Lundell T."/>
            <person name="Morin E."/>
            <person name="Murat C."/>
            <person name="Sun H."/>
            <person name="Tunlid A."/>
            <person name="Henrissat B."/>
            <person name="Grigoriev I.V."/>
            <person name="Hibbett D.S."/>
            <person name="Martin F."/>
            <person name="Nordberg H.P."/>
            <person name="Cantor M.N."/>
            <person name="Hua S.X."/>
        </authorList>
    </citation>
    <scope>NUCLEOTIDE SEQUENCE [LARGE SCALE GENOMIC DNA]</scope>
    <source>
        <strain evidence="2 3">441</strain>
    </source>
</reference>
<evidence type="ECO:0000313" key="3">
    <source>
        <dbReference type="Proteomes" id="UP000054018"/>
    </source>
</evidence>
<sequence>MASQQWLFRHSSPIRCGGITRVVIAEPHGHQVMPPAAASQPATVPTILRSFTSSCTEGANQNRDDLQSPEEFAGANPSESSVTPMNSSTGIREQTTRADPPRLTVRDN</sequence>
<evidence type="ECO:0000256" key="1">
    <source>
        <dbReference type="SAM" id="MobiDB-lite"/>
    </source>
</evidence>
<feature type="region of interest" description="Disordered" evidence="1">
    <location>
        <begin position="54"/>
        <end position="108"/>
    </location>
</feature>